<protein>
    <submittedName>
        <fullName evidence="2">Uncharacterized protein</fullName>
    </submittedName>
</protein>
<sequence>MLCDRVADDDRVCVVEAFIDGSDLGASGSEGAGRPAYRPAILLKIHPLRPPGPRRVGPAAGAREAQPRLPEDGRPFHRRCAASDIPAPTASHPAEMRNAAPGHGAARNIR</sequence>
<feature type="compositionally biased region" description="Low complexity" evidence="1">
    <location>
        <begin position="54"/>
        <end position="64"/>
    </location>
</feature>
<keyword evidence="3" id="KW-1185">Reference proteome</keyword>
<reference evidence="3" key="1">
    <citation type="journal article" date="2019" name="Int. J. Syst. Evol. Microbiol.">
        <title>The Global Catalogue of Microorganisms (GCM) 10K type strain sequencing project: providing services to taxonomists for standard genome sequencing and annotation.</title>
        <authorList>
            <consortium name="The Broad Institute Genomics Platform"/>
            <consortium name="The Broad Institute Genome Sequencing Center for Infectious Disease"/>
            <person name="Wu L."/>
            <person name="Ma J."/>
        </authorList>
    </citation>
    <scope>NUCLEOTIDE SEQUENCE [LARGE SCALE GENOMIC DNA]</scope>
    <source>
        <strain evidence="3">JCM 9933</strain>
    </source>
</reference>
<dbReference type="EMBL" id="BAAAFZ010000010">
    <property type="protein sequence ID" value="GAA0575030.1"/>
    <property type="molecule type" value="Genomic_DNA"/>
</dbReference>
<dbReference type="Proteomes" id="UP001501588">
    <property type="component" value="Unassembled WGS sequence"/>
</dbReference>
<comment type="caution">
    <text evidence="2">The sequence shown here is derived from an EMBL/GenBank/DDBJ whole genome shotgun (WGS) entry which is preliminary data.</text>
</comment>
<accession>A0ABP3PTP2</accession>
<feature type="compositionally biased region" description="Basic and acidic residues" evidence="1">
    <location>
        <begin position="65"/>
        <end position="75"/>
    </location>
</feature>
<organism evidence="2 3">
    <name type="scientific">Craurococcus roseus</name>
    <dbReference type="NCBI Taxonomy" id="77585"/>
    <lineage>
        <taxon>Bacteria</taxon>
        <taxon>Pseudomonadati</taxon>
        <taxon>Pseudomonadota</taxon>
        <taxon>Alphaproteobacteria</taxon>
        <taxon>Acetobacterales</taxon>
        <taxon>Acetobacteraceae</taxon>
        <taxon>Craurococcus</taxon>
    </lineage>
</organism>
<feature type="region of interest" description="Disordered" evidence="1">
    <location>
        <begin position="47"/>
        <end position="110"/>
    </location>
</feature>
<evidence type="ECO:0000256" key="1">
    <source>
        <dbReference type="SAM" id="MobiDB-lite"/>
    </source>
</evidence>
<proteinExistence type="predicted"/>
<evidence type="ECO:0000313" key="2">
    <source>
        <dbReference type="EMBL" id="GAA0575030.1"/>
    </source>
</evidence>
<gene>
    <name evidence="2" type="ORF">GCM10009416_12120</name>
</gene>
<evidence type="ECO:0000313" key="3">
    <source>
        <dbReference type="Proteomes" id="UP001501588"/>
    </source>
</evidence>
<name>A0ABP3PTP2_9PROT</name>